<dbReference type="EMBL" id="BJXK01000015">
    <property type="protein sequence ID" value="GEM80958.1"/>
    <property type="molecule type" value="Genomic_DNA"/>
</dbReference>
<sequence>METTYRNTKIAHLATWVAVVLILIGILIASLNRITVEAESTSVTLISVKALDKANYLRQYWELNGKPEYVEIKGAMVRFNNKGWVAPELDGVKSCDAWEQLLLPVPKQDYSPVTTSLLQESDVYSCTFTFRNSELLIIKMIGGNLSISKHIQ</sequence>
<dbReference type="Proteomes" id="UP000321113">
    <property type="component" value="Unassembled WGS sequence"/>
</dbReference>
<evidence type="ECO:0008006" key="4">
    <source>
        <dbReference type="Google" id="ProtNLM"/>
    </source>
</evidence>
<name>A0A511QUB3_9VIBR</name>
<evidence type="ECO:0000256" key="1">
    <source>
        <dbReference type="SAM" id="Phobius"/>
    </source>
</evidence>
<keyword evidence="1" id="KW-0472">Membrane</keyword>
<evidence type="ECO:0000313" key="2">
    <source>
        <dbReference type="EMBL" id="GEM80958.1"/>
    </source>
</evidence>
<reference evidence="2 3" key="1">
    <citation type="submission" date="2019-07" db="EMBL/GenBank/DDBJ databases">
        <title>Whole genome shotgun sequence of Vibrio superstes NBRC 103154.</title>
        <authorList>
            <person name="Hosoyama A."/>
            <person name="Uohara A."/>
            <person name="Ohji S."/>
            <person name="Ichikawa N."/>
        </authorList>
    </citation>
    <scope>NUCLEOTIDE SEQUENCE [LARGE SCALE GENOMIC DNA]</scope>
    <source>
        <strain evidence="2 3">NBRC 103154</strain>
    </source>
</reference>
<accession>A0A511QUB3</accession>
<gene>
    <name evidence="2" type="ORF">VSU01S_32030</name>
</gene>
<dbReference type="AlphaFoldDB" id="A0A511QUB3"/>
<comment type="caution">
    <text evidence="2">The sequence shown here is derived from an EMBL/GenBank/DDBJ whole genome shotgun (WGS) entry which is preliminary data.</text>
</comment>
<evidence type="ECO:0000313" key="3">
    <source>
        <dbReference type="Proteomes" id="UP000321113"/>
    </source>
</evidence>
<organism evidence="2 3">
    <name type="scientific">Vibrio superstes NBRC 103154</name>
    <dbReference type="NCBI Taxonomy" id="1219062"/>
    <lineage>
        <taxon>Bacteria</taxon>
        <taxon>Pseudomonadati</taxon>
        <taxon>Pseudomonadota</taxon>
        <taxon>Gammaproteobacteria</taxon>
        <taxon>Vibrionales</taxon>
        <taxon>Vibrionaceae</taxon>
        <taxon>Vibrio</taxon>
    </lineage>
</organism>
<dbReference type="RefSeq" id="WP_119011420.1">
    <property type="nucleotide sequence ID" value="NZ_BJXK01000015.1"/>
</dbReference>
<feature type="transmembrane region" description="Helical" evidence="1">
    <location>
        <begin position="12"/>
        <end position="31"/>
    </location>
</feature>
<keyword evidence="3" id="KW-1185">Reference proteome</keyword>
<dbReference type="OrthoDB" id="5918883at2"/>
<keyword evidence="1" id="KW-0812">Transmembrane</keyword>
<protein>
    <recommendedName>
        <fullName evidence="4">MSHA biogenesis protein MshF</fullName>
    </recommendedName>
</protein>
<proteinExistence type="predicted"/>
<keyword evidence="1" id="KW-1133">Transmembrane helix</keyword>